<dbReference type="GO" id="GO:0032259">
    <property type="term" value="P:methylation"/>
    <property type="evidence" value="ECO:0007669"/>
    <property type="project" value="UniProtKB-KW"/>
</dbReference>
<feature type="region of interest" description="Disordered" evidence="1">
    <location>
        <begin position="1"/>
        <end position="21"/>
    </location>
</feature>
<organism evidence="3 5">
    <name type="scientific">Halobacterium salinarum (strain ATCC 33171 / DSM 3754 / JCM 8978 / NBRC 102687 / NCIMB 764 / 91-R6)</name>
    <dbReference type="NCBI Taxonomy" id="2597657"/>
    <lineage>
        <taxon>Archaea</taxon>
        <taxon>Methanobacteriati</taxon>
        <taxon>Methanobacteriota</taxon>
        <taxon>Stenosarchaea group</taxon>
        <taxon>Halobacteria</taxon>
        <taxon>Halobacteriales</taxon>
        <taxon>Halobacteriaceae</taxon>
        <taxon>Halobacterium</taxon>
    </lineage>
</organism>
<protein>
    <submittedName>
        <fullName evidence="4">RNA-binding PUA-like domain of methyltransferase RsmF</fullName>
    </submittedName>
</protein>
<dbReference type="InterPro" id="IPR055546">
    <property type="entry name" value="DUF7122"/>
</dbReference>
<dbReference type="GO" id="GO:0008168">
    <property type="term" value="F:methyltransferase activity"/>
    <property type="evidence" value="ECO:0007669"/>
    <property type="project" value="UniProtKB-KW"/>
</dbReference>
<dbReference type="EMBL" id="VRYN01000002">
    <property type="protein sequence ID" value="TYO76645.1"/>
    <property type="molecule type" value="Genomic_DNA"/>
</dbReference>
<dbReference type="Proteomes" id="UP000323075">
    <property type="component" value="Unassembled WGS sequence"/>
</dbReference>
<reference evidence="4 6" key="2">
    <citation type="submission" date="2019-07" db="EMBL/GenBank/DDBJ databases">
        <title>Genomic Encyclopedia of Archaeal and Bacterial Type Strains, Phase II (KMG-II): from individual species to whole genera.</title>
        <authorList>
            <person name="Goeker M."/>
        </authorList>
    </citation>
    <scope>NUCLEOTIDE SEQUENCE [LARGE SCALE GENOMIC DNA]</scope>
    <source>
        <strain evidence="4 6">DSM 3754</strain>
    </source>
</reference>
<proteinExistence type="predicted"/>
<dbReference type="RefSeq" id="WP_010902326.1">
    <property type="nucleotide sequence ID" value="NZ_VRYN01000002.1"/>
</dbReference>
<name>A0A4D6GVS9_HALS9</name>
<dbReference type="AlphaFoldDB" id="A0A4D6GVS9"/>
<evidence type="ECO:0000313" key="3">
    <source>
        <dbReference type="EMBL" id="QCC44307.1"/>
    </source>
</evidence>
<dbReference type="Pfam" id="PF23437">
    <property type="entry name" value="DUF7122"/>
    <property type="match status" value="1"/>
</dbReference>
<accession>A0A4D6GVS9</accession>
<feature type="domain" description="DUF7122" evidence="2">
    <location>
        <begin position="3"/>
        <end position="75"/>
    </location>
</feature>
<keyword evidence="4" id="KW-0489">Methyltransferase</keyword>
<reference evidence="3" key="3">
    <citation type="journal article" name="MicrobiologyOpen">
        <title>Whole-genome comparison between the type strain of Halobacterium salinarum (DSM 3754(T)) and the laboratory strains R1 and NRC-1.</title>
        <authorList>
            <person name="Pfeiffer F."/>
            <person name="Losensky G."/>
            <person name="Marchfelder A."/>
            <person name="Habermann B."/>
            <person name="Dyall-Smith M."/>
        </authorList>
    </citation>
    <scope>NUCLEOTIDE SEQUENCE</scope>
    <source>
        <strain evidence="3">91-R6</strain>
    </source>
</reference>
<dbReference type="EMBL" id="CP038631">
    <property type="protein sequence ID" value="QCC44307.1"/>
    <property type="molecule type" value="Genomic_DNA"/>
</dbReference>
<dbReference type="Proteomes" id="UP000296216">
    <property type="component" value="Chromosome"/>
</dbReference>
<reference evidence="3 5" key="1">
    <citation type="journal article" date="2019" name="Microbiol. Resour. Announc.">
        <title>The Genome Sequence of the Halobacterium salinarum Type Strain Is Closely Related to That of Laboratory Strains NRC-1 and R1.</title>
        <authorList>
            <person name="Pfeiffer F."/>
            <person name="Marchfelder A."/>
            <person name="Habermann B."/>
            <person name="Dyall-Smith M.L."/>
        </authorList>
    </citation>
    <scope>NUCLEOTIDE SEQUENCE [LARGE SCALE GENOMIC DNA]</scope>
    <source>
        <strain evidence="3">91-R6</strain>
        <strain evidence="5">ATCC 33171 / DSM 3754 / JCM 8978 / NBRC 102687 / NCIMB 764 / 91-R6</strain>
    </source>
</reference>
<dbReference type="GeneID" id="68693402"/>
<evidence type="ECO:0000256" key="1">
    <source>
        <dbReference type="SAM" id="MobiDB-lite"/>
    </source>
</evidence>
<evidence type="ECO:0000313" key="4">
    <source>
        <dbReference type="EMBL" id="TYO76645.1"/>
    </source>
</evidence>
<evidence type="ECO:0000313" key="6">
    <source>
        <dbReference type="Proteomes" id="UP000323075"/>
    </source>
</evidence>
<evidence type="ECO:0000313" key="5">
    <source>
        <dbReference type="Proteomes" id="UP000296216"/>
    </source>
</evidence>
<evidence type="ECO:0000259" key="2">
    <source>
        <dbReference type="Pfam" id="PF23437"/>
    </source>
</evidence>
<gene>
    <name evidence="4" type="ORF">APQ99_01286</name>
    <name evidence="3" type="ORF">HBSAL_02900</name>
</gene>
<keyword evidence="4" id="KW-0808">Transferase</keyword>
<sequence length="168" mass="18861">MTDNDSQTFGRLPATDAERSVAGRPTRAAVVDWWTDRFGVPRTIFESYTLWEKGAGKVWALPFDPGAPVPVEALGLTVLRTRQEHWKPTTIAAQRFGREATRNVLRLDERDQAAAFLAGEEQEIAWDGDWGYVIAAHELTGRLEPIGVGLYTYGTLQSMVPKGRRREF</sequence>